<evidence type="ECO:0000313" key="2">
    <source>
        <dbReference type="EMBL" id="KAK3259032.1"/>
    </source>
</evidence>
<proteinExistence type="predicted"/>
<feature type="compositionally biased region" description="Polar residues" evidence="1">
    <location>
        <begin position="22"/>
        <end position="32"/>
    </location>
</feature>
<reference evidence="2 3" key="1">
    <citation type="journal article" date="2015" name="Genome Biol. Evol.">
        <title>Comparative Genomics of a Bacterivorous Green Alga Reveals Evolutionary Causalities and Consequences of Phago-Mixotrophic Mode of Nutrition.</title>
        <authorList>
            <person name="Burns J.A."/>
            <person name="Paasch A."/>
            <person name="Narechania A."/>
            <person name="Kim E."/>
        </authorList>
    </citation>
    <scope>NUCLEOTIDE SEQUENCE [LARGE SCALE GENOMIC DNA]</scope>
    <source>
        <strain evidence="2 3">PLY_AMNH</strain>
    </source>
</reference>
<feature type="region of interest" description="Disordered" evidence="1">
    <location>
        <begin position="1"/>
        <end position="54"/>
    </location>
</feature>
<dbReference type="EMBL" id="LGRX02019052">
    <property type="protein sequence ID" value="KAK3259032.1"/>
    <property type="molecule type" value="Genomic_DNA"/>
</dbReference>
<evidence type="ECO:0000313" key="3">
    <source>
        <dbReference type="Proteomes" id="UP001190700"/>
    </source>
</evidence>
<feature type="compositionally biased region" description="Low complexity" evidence="1">
    <location>
        <begin position="36"/>
        <end position="49"/>
    </location>
</feature>
<evidence type="ECO:0000256" key="1">
    <source>
        <dbReference type="SAM" id="MobiDB-lite"/>
    </source>
</evidence>
<name>A0AAE0FG38_9CHLO</name>
<keyword evidence="3" id="KW-1185">Reference proteome</keyword>
<dbReference type="AlphaFoldDB" id="A0AAE0FG38"/>
<comment type="caution">
    <text evidence="2">The sequence shown here is derived from an EMBL/GenBank/DDBJ whole genome shotgun (WGS) entry which is preliminary data.</text>
</comment>
<accession>A0AAE0FG38</accession>
<feature type="compositionally biased region" description="Basic and acidic residues" evidence="1">
    <location>
        <begin position="1"/>
        <end position="19"/>
    </location>
</feature>
<organism evidence="2 3">
    <name type="scientific">Cymbomonas tetramitiformis</name>
    <dbReference type="NCBI Taxonomy" id="36881"/>
    <lineage>
        <taxon>Eukaryota</taxon>
        <taxon>Viridiplantae</taxon>
        <taxon>Chlorophyta</taxon>
        <taxon>Pyramimonadophyceae</taxon>
        <taxon>Pyramimonadales</taxon>
        <taxon>Pyramimonadaceae</taxon>
        <taxon>Cymbomonas</taxon>
    </lineage>
</organism>
<protein>
    <submittedName>
        <fullName evidence="2">Uncharacterized protein</fullName>
    </submittedName>
</protein>
<dbReference type="Proteomes" id="UP001190700">
    <property type="component" value="Unassembled WGS sequence"/>
</dbReference>
<sequence length="193" mass="21798">MDEERFILRTKGNREKALNDRNAASPNRSPRPSTAGGSPPNGSKGSGDSLSNQECRRLHTSVKKRAEVKAQTRHCFPVEASQNQLMKLQTIEVHHGPRMQGRLQHQNRTMRSLGPRKRQFWQQADQLFQKGSVKVLNAELDLWEIDDDGVTFTCSPQTNYCTCKVDRNGCPHLELLNIARTTSSFLAVKSKNL</sequence>
<gene>
    <name evidence="2" type="ORF">CYMTET_31953</name>
</gene>